<dbReference type="Pfam" id="PF00111">
    <property type="entry name" value="Fer2"/>
    <property type="match status" value="1"/>
</dbReference>
<feature type="non-terminal residue" evidence="2">
    <location>
        <position position="111"/>
    </location>
</feature>
<proteinExistence type="predicted"/>
<name>A0A382W714_9ZZZZ</name>
<dbReference type="SUPFAM" id="SSF54292">
    <property type="entry name" value="2Fe-2S ferredoxin-like"/>
    <property type="match status" value="1"/>
</dbReference>
<accession>A0A382W714</accession>
<evidence type="ECO:0000313" key="2">
    <source>
        <dbReference type="EMBL" id="SVD54454.1"/>
    </source>
</evidence>
<organism evidence="2">
    <name type="scientific">marine metagenome</name>
    <dbReference type="NCBI Taxonomy" id="408172"/>
    <lineage>
        <taxon>unclassified sequences</taxon>
        <taxon>metagenomes</taxon>
        <taxon>ecological metagenomes</taxon>
    </lineage>
</organism>
<dbReference type="InterPro" id="IPR001041">
    <property type="entry name" value="2Fe-2S_ferredoxin-type"/>
</dbReference>
<dbReference type="GO" id="GO:0051536">
    <property type="term" value="F:iron-sulfur cluster binding"/>
    <property type="evidence" value="ECO:0007669"/>
    <property type="project" value="InterPro"/>
</dbReference>
<dbReference type="PROSITE" id="PS51085">
    <property type="entry name" value="2FE2S_FER_2"/>
    <property type="match status" value="1"/>
</dbReference>
<gene>
    <name evidence="2" type="ORF">METZ01_LOCUS407308</name>
</gene>
<dbReference type="InterPro" id="IPR036010">
    <property type="entry name" value="2Fe-2S_ferredoxin-like_sf"/>
</dbReference>
<dbReference type="InterPro" id="IPR012675">
    <property type="entry name" value="Beta-grasp_dom_sf"/>
</dbReference>
<sequence>MSTITYENRVKRLEVGKTIFDFADELTMEVPSSCGRKGECHECVVEIISGMESLNTAREPESFLRGNYRLACQALVESTDIDVHFVPLRRKPKILSSGHSAVPLDFDPAVS</sequence>
<dbReference type="EMBL" id="UINC01157457">
    <property type="protein sequence ID" value="SVD54454.1"/>
    <property type="molecule type" value="Genomic_DNA"/>
</dbReference>
<evidence type="ECO:0000259" key="1">
    <source>
        <dbReference type="PROSITE" id="PS51085"/>
    </source>
</evidence>
<dbReference type="Gene3D" id="3.10.20.30">
    <property type="match status" value="1"/>
</dbReference>
<dbReference type="CDD" id="cd00207">
    <property type="entry name" value="fer2"/>
    <property type="match status" value="1"/>
</dbReference>
<protein>
    <recommendedName>
        <fullName evidence="1">2Fe-2S ferredoxin-type domain-containing protein</fullName>
    </recommendedName>
</protein>
<dbReference type="AlphaFoldDB" id="A0A382W714"/>
<reference evidence="2" key="1">
    <citation type="submission" date="2018-05" db="EMBL/GenBank/DDBJ databases">
        <authorList>
            <person name="Lanie J.A."/>
            <person name="Ng W.-L."/>
            <person name="Kazmierczak K.M."/>
            <person name="Andrzejewski T.M."/>
            <person name="Davidsen T.M."/>
            <person name="Wayne K.J."/>
            <person name="Tettelin H."/>
            <person name="Glass J.I."/>
            <person name="Rusch D."/>
            <person name="Podicherti R."/>
            <person name="Tsui H.-C.T."/>
            <person name="Winkler M.E."/>
        </authorList>
    </citation>
    <scope>NUCLEOTIDE SEQUENCE</scope>
</reference>
<feature type="domain" description="2Fe-2S ferredoxin-type" evidence="1">
    <location>
        <begin position="2"/>
        <end position="89"/>
    </location>
</feature>